<dbReference type="STRING" id="173990.SAMN05660691_03455"/>
<dbReference type="Proteomes" id="UP000199371">
    <property type="component" value="Unassembled WGS sequence"/>
</dbReference>
<dbReference type="OrthoDB" id="6140187at2"/>
<keyword evidence="5" id="KW-1185">Reference proteome</keyword>
<dbReference type="InterPro" id="IPR012337">
    <property type="entry name" value="RNaseH-like_sf"/>
</dbReference>
<keyword evidence="1" id="KW-0812">Transmembrane</keyword>
<dbReference type="RefSeq" id="WP_092796000.1">
    <property type="nucleotide sequence ID" value="NZ_FNXF01000017.1"/>
</dbReference>
<dbReference type="EMBL" id="FNXF01000017">
    <property type="protein sequence ID" value="SEI08497.1"/>
    <property type="molecule type" value="Genomic_DNA"/>
</dbReference>
<evidence type="ECO:0000313" key="4">
    <source>
        <dbReference type="EMBL" id="SEI12570.1"/>
    </source>
</evidence>
<dbReference type="GO" id="GO:0004803">
    <property type="term" value="F:transposase activity"/>
    <property type="evidence" value="ECO:0007669"/>
    <property type="project" value="InterPro"/>
</dbReference>
<evidence type="ECO:0000259" key="2">
    <source>
        <dbReference type="Pfam" id="PF01609"/>
    </source>
</evidence>
<organism evidence="3 5">
    <name type="scientific">Rheinheimera pacifica</name>
    <dbReference type="NCBI Taxonomy" id="173990"/>
    <lineage>
        <taxon>Bacteria</taxon>
        <taxon>Pseudomonadati</taxon>
        <taxon>Pseudomonadota</taxon>
        <taxon>Gammaproteobacteria</taxon>
        <taxon>Chromatiales</taxon>
        <taxon>Chromatiaceae</taxon>
        <taxon>Rheinheimera</taxon>
    </lineage>
</organism>
<evidence type="ECO:0000313" key="5">
    <source>
        <dbReference type="Proteomes" id="UP000199371"/>
    </source>
</evidence>
<keyword evidence="1" id="KW-1133">Transmembrane helix</keyword>
<dbReference type="SUPFAM" id="SSF53098">
    <property type="entry name" value="Ribonuclease H-like"/>
    <property type="match status" value="1"/>
</dbReference>
<dbReference type="InterPro" id="IPR047658">
    <property type="entry name" value="IS4-like_transpos"/>
</dbReference>
<keyword evidence="1" id="KW-0472">Membrane</keyword>
<dbReference type="Gene3D" id="3.90.350.10">
    <property type="entry name" value="Transposase Inhibitor Protein From Tn5, Chain A, domain 1"/>
    <property type="match status" value="1"/>
</dbReference>
<dbReference type="NCBIfam" id="NF033591">
    <property type="entry name" value="transpos_IS4_2"/>
    <property type="match status" value="1"/>
</dbReference>
<feature type="domain" description="Transposase IS4-like" evidence="2">
    <location>
        <begin position="90"/>
        <end position="325"/>
    </location>
</feature>
<accession>A0A1H6N1M7</accession>
<protein>
    <submittedName>
        <fullName evidence="3">Transposase DDE domain-containing protein</fullName>
    </submittedName>
</protein>
<dbReference type="GO" id="GO:0006313">
    <property type="term" value="P:DNA transposition"/>
    <property type="evidence" value="ECO:0007669"/>
    <property type="project" value="InterPro"/>
</dbReference>
<dbReference type="GO" id="GO:0003677">
    <property type="term" value="F:DNA binding"/>
    <property type="evidence" value="ECO:0007669"/>
    <property type="project" value="InterPro"/>
</dbReference>
<dbReference type="PANTHER" id="PTHR35404">
    <property type="entry name" value="TRANSPOSASE OF TN10"/>
    <property type="match status" value="1"/>
</dbReference>
<reference evidence="5" key="1">
    <citation type="submission" date="2016-10" db="EMBL/GenBank/DDBJ databases">
        <authorList>
            <person name="Varghese N."/>
            <person name="Submissions S."/>
        </authorList>
    </citation>
    <scope>NUCLEOTIDE SEQUENCE [LARGE SCALE GENOMIC DNA]</scope>
    <source>
        <strain evidence="5">DSM 17616</strain>
    </source>
</reference>
<name>A0A1H6N1M7_9GAMM</name>
<evidence type="ECO:0000256" key="1">
    <source>
        <dbReference type="SAM" id="Phobius"/>
    </source>
</evidence>
<dbReference type="AlphaFoldDB" id="A0A1H6N1M7"/>
<dbReference type="Pfam" id="PF01609">
    <property type="entry name" value="DDE_Tnp_1"/>
    <property type="match status" value="1"/>
</dbReference>
<dbReference type="InterPro" id="IPR002559">
    <property type="entry name" value="Transposase_11"/>
</dbReference>
<gene>
    <name evidence="3" type="ORF">SAMN05660691_03455</name>
    <name evidence="4" type="ORF">SAMN05660691_03968</name>
</gene>
<dbReference type="EMBL" id="FNXF01000025">
    <property type="protein sequence ID" value="SEI12570.1"/>
    <property type="molecule type" value="Genomic_DNA"/>
</dbReference>
<evidence type="ECO:0000313" key="3">
    <source>
        <dbReference type="EMBL" id="SEI08497.1"/>
    </source>
</evidence>
<feature type="transmembrane region" description="Helical" evidence="1">
    <location>
        <begin position="319"/>
        <end position="340"/>
    </location>
</feature>
<reference evidence="3" key="2">
    <citation type="submission" date="2016-10" db="EMBL/GenBank/DDBJ databases">
        <authorList>
            <person name="de Groot N.N."/>
        </authorList>
    </citation>
    <scope>NUCLEOTIDE SEQUENCE [LARGE SCALE GENOMIC DNA]</scope>
    <source>
        <strain evidence="3">DSM 17616</strain>
    </source>
</reference>
<proteinExistence type="predicted"/>
<sequence>MNVLQMLTRFVKTVTPNMHSQRRQALEACVKSAVHQNKLTITRLGRGICGKAYEKHRIKRADRLCSNGHLYRELPLIYGALVKLVSTSLPRPVILVDWSDLDASRRHFLLRASLAFDGRSITLYEQVHPLCGKEKPAIHLAFLQHLKAMLPEQCKPIIVTDAGFRVPWFRQVLSLNWDYVGRIRNRTLYTLDNGDNWLPCKGLYAQAGSKPQCLKNVMFTRGNPLMANWVLMKTPAKGRKLLNRFGQSRLDKPSRDAAAASREPWLLATSLPTGSAAQAQAVANCYASRMQIEEGFRDQKSIRFGLGMSLHESRCHQRLAVLVLIGTLALFAMSFIGVAAEQAGLTKRFQANTIKHRRVLSYCYIAARLIHQSELRITLKHWLSGILYFRQRTAEYGLCWS</sequence>
<dbReference type="PANTHER" id="PTHR35404:SF8">
    <property type="entry name" value="TRANSPOSASE OF TN10"/>
    <property type="match status" value="1"/>
</dbReference>